<dbReference type="EMBL" id="LDAU01000233">
    <property type="protein sequence ID" value="KRW98614.1"/>
    <property type="molecule type" value="Genomic_DNA"/>
</dbReference>
<dbReference type="InParanoid" id="A0A0V0Q8V0"/>
<organism evidence="2 3">
    <name type="scientific">Pseudocohnilembus persalinus</name>
    <name type="common">Ciliate</name>
    <dbReference type="NCBI Taxonomy" id="266149"/>
    <lineage>
        <taxon>Eukaryota</taxon>
        <taxon>Sar</taxon>
        <taxon>Alveolata</taxon>
        <taxon>Ciliophora</taxon>
        <taxon>Intramacronucleata</taxon>
        <taxon>Oligohymenophorea</taxon>
        <taxon>Scuticociliatia</taxon>
        <taxon>Philasterida</taxon>
        <taxon>Pseudocohnilembidae</taxon>
        <taxon>Pseudocohnilembus</taxon>
    </lineage>
</organism>
<reference evidence="2 3" key="1">
    <citation type="journal article" date="2015" name="Sci. Rep.">
        <title>Genome of the facultative scuticociliatosis pathogen Pseudocohnilembus persalinus provides insight into its virulence through horizontal gene transfer.</title>
        <authorList>
            <person name="Xiong J."/>
            <person name="Wang G."/>
            <person name="Cheng J."/>
            <person name="Tian M."/>
            <person name="Pan X."/>
            <person name="Warren A."/>
            <person name="Jiang C."/>
            <person name="Yuan D."/>
            <person name="Miao W."/>
        </authorList>
    </citation>
    <scope>NUCLEOTIDE SEQUENCE [LARGE SCALE GENOMIC DNA]</scope>
    <source>
        <strain evidence="2">36N120E</strain>
    </source>
</reference>
<feature type="coiled-coil region" evidence="1">
    <location>
        <begin position="109"/>
        <end position="143"/>
    </location>
</feature>
<evidence type="ECO:0000313" key="3">
    <source>
        <dbReference type="Proteomes" id="UP000054937"/>
    </source>
</evidence>
<sequence>MIKELLQIGVECDEIKEMDKQQYVQFLNEYWNQNPYDENDQFLSQFVWWQNKLVTKNCVKLIAELISSSNDFLENLNEFKQVQRKMQYQKNLNENQGQEIYEIIQSIGVNEKKSEVKKFEKYCAQLEKKKQKIRKQWENIQGQIQQNCLSEQNGVKSDQTEQLEFFKQNKLVQNNNILKKKLSVIQSVTEFGDSRAHVSVQDSKFLNSNINISQNLENSYFYYQQQQQQKNQRSNSVFKKQCSSTNYNENSQNEVIQDKNQNNKILNQTFLNQVNASYIKNLNQSNQNCRQLQYETNQETDQQNTDRQLILKNSEYKNYFSLESQSQNSNTDNVFINEINNEKNINKQNGNNFNFENLNNKNIKINLDNNNNHENLNQMQNANIKKDKQILDDKEIFEFNLQKYFQSQYTDVKDDCQGQHYNKQIQSPKCIEINLDIKNQFYLLHL</sequence>
<accession>A0A0V0Q8V0</accession>
<dbReference type="AlphaFoldDB" id="A0A0V0Q8V0"/>
<protein>
    <submittedName>
        <fullName evidence="2">Uncharacterized protein</fullName>
    </submittedName>
</protein>
<evidence type="ECO:0000313" key="2">
    <source>
        <dbReference type="EMBL" id="KRW98614.1"/>
    </source>
</evidence>
<keyword evidence="1" id="KW-0175">Coiled coil</keyword>
<keyword evidence="3" id="KW-1185">Reference proteome</keyword>
<comment type="caution">
    <text evidence="2">The sequence shown here is derived from an EMBL/GenBank/DDBJ whole genome shotgun (WGS) entry which is preliminary data.</text>
</comment>
<evidence type="ECO:0000256" key="1">
    <source>
        <dbReference type="SAM" id="Coils"/>
    </source>
</evidence>
<gene>
    <name evidence="2" type="ORF">PPERSA_02762</name>
</gene>
<proteinExistence type="predicted"/>
<name>A0A0V0Q8V0_PSEPJ</name>
<dbReference type="Proteomes" id="UP000054937">
    <property type="component" value="Unassembled WGS sequence"/>
</dbReference>